<comment type="caution">
    <text evidence="2">The sequence shown here is derived from an EMBL/GenBank/DDBJ whole genome shotgun (WGS) entry which is preliminary data.</text>
</comment>
<evidence type="ECO:0000313" key="3">
    <source>
        <dbReference type="Proteomes" id="UP001054945"/>
    </source>
</evidence>
<evidence type="ECO:0000313" key="2">
    <source>
        <dbReference type="EMBL" id="GIY25926.1"/>
    </source>
</evidence>
<sequence>MLLEANTDEKVTGSHHRRKDSLCFVQFLSVSEDTKLGRKLKGVARYNAVVISREASLDETESCRKSAQTKKRERKTKRRRRKRNGKLPEASPDENRKGRHKEAVINETGSCTKPAKTKKRKKDEKKPSLAKWEVAGKSA</sequence>
<dbReference type="AlphaFoldDB" id="A0AAV4RYJ8"/>
<evidence type="ECO:0000256" key="1">
    <source>
        <dbReference type="SAM" id="MobiDB-lite"/>
    </source>
</evidence>
<organism evidence="2 3">
    <name type="scientific">Caerostris extrusa</name>
    <name type="common">Bark spider</name>
    <name type="synonym">Caerostris bankana</name>
    <dbReference type="NCBI Taxonomy" id="172846"/>
    <lineage>
        <taxon>Eukaryota</taxon>
        <taxon>Metazoa</taxon>
        <taxon>Ecdysozoa</taxon>
        <taxon>Arthropoda</taxon>
        <taxon>Chelicerata</taxon>
        <taxon>Arachnida</taxon>
        <taxon>Araneae</taxon>
        <taxon>Araneomorphae</taxon>
        <taxon>Entelegynae</taxon>
        <taxon>Araneoidea</taxon>
        <taxon>Araneidae</taxon>
        <taxon>Caerostris</taxon>
    </lineage>
</organism>
<name>A0AAV4RYJ8_CAEEX</name>
<gene>
    <name evidence="2" type="ORF">CEXT_685961</name>
</gene>
<reference evidence="2 3" key="1">
    <citation type="submission" date="2021-06" db="EMBL/GenBank/DDBJ databases">
        <title>Caerostris extrusa draft genome.</title>
        <authorList>
            <person name="Kono N."/>
            <person name="Arakawa K."/>
        </authorList>
    </citation>
    <scope>NUCLEOTIDE SEQUENCE [LARGE SCALE GENOMIC DNA]</scope>
</reference>
<keyword evidence="3" id="KW-1185">Reference proteome</keyword>
<dbReference type="Proteomes" id="UP001054945">
    <property type="component" value="Unassembled WGS sequence"/>
</dbReference>
<feature type="region of interest" description="Disordered" evidence="1">
    <location>
        <begin position="55"/>
        <end position="139"/>
    </location>
</feature>
<feature type="compositionally biased region" description="Basic residues" evidence="1">
    <location>
        <begin position="67"/>
        <end position="85"/>
    </location>
</feature>
<proteinExistence type="predicted"/>
<accession>A0AAV4RYJ8</accession>
<feature type="compositionally biased region" description="Basic and acidic residues" evidence="1">
    <location>
        <begin position="93"/>
        <end position="104"/>
    </location>
</feature>
<protein>
    <submittedName>
        <fullName evidence="2">Uncharacterized protein</fullName>
    </submittedName>
</protein>
<dbReference type="EMBL" id="BPLR01008605">
    <property type="protein sequence ID" value="GIY25926.1"/>
    <property type="molecule type" value="Genomic_DNA"/>
</dbReference>